<keyword evidence="2 13" id="KW-1003">Cell membrane</keyword>
<evidence type="ECO:0000256" key="6">
    <source>
        <dbReference type="ARBA" id="ARBA00022723"/>
    </source>
</evidence>
<protein>
    <recommendedName>
        <fullName evidence="13">Cytochrome c-type biogenesis protein CcmE</fullName>
    </recommendedName>
    <alternativeName>
        <fullName evidence="13">Cytochrome c maturation protein E</fullName>
    </alternativeName>
    <alternativeName>
        <fullName evidence="13">Heme chaperone CcmE</fullName>
    </alternativeName>
</protein>
<comment type="subcellular location">
    <subcellularLocation>
        <location evidence="1">Cell inner membrane</location>
    </subcellularLocation>
    <subcellularLocation>
        <location evidence="13">Cell membrane</location>
        <topology evidence="13">Single-pass type II membrane protein</topology>
    </subcellularLocation>
</comment>
<evidence type="ECO:0000256" key="8">
    <source>
        <dbReference type="ARBA" id="ARBA00022968"/>
    </source>
</evidence>
<keyword evidence="5 13" id="KW-0812">Transmembrane</keyword>
<dbReference type="STRING" id="1172194.WQQ_07160"/>
<dbReference type="InterPro" id="IPR036127">
    <property type="entry name" value="CcmE-like_sf"/>
</dbReference>
<feature type="binding site" description="covalent" evidence="13 14">
    <location>
        <position position="112"/>
    </location>
    <ligand>
        <name>heme</name>
        <dbReference type="ChEBI" id="CHEBI:30413"/>
    </ligand>
</feature>
<dbReference type="PATRIC" id="fig|1172194.4.peg.682"/>
<evidence type="ECO:0000256" key="10">
    <source>
        <dbReference type="ARBA" id="ARBA00023004"/>
    </source>
</evidence>
<accession>I7ZFB1</accession>
<dbReference type="GO" id="GO:0020037">
    <property type="term" value="F:heme binding"/>
    <property type="evidence" value="ECO:0007669"/>
    <property type="project" value="InterPro"/>
</dbReference>
<dbReference type="NCBIfam" id="NF009729">
    <property type="entry name" value="PRK13254.1-3"/>
    <property type="match status" value="1"/>
</dbReference>
<dbReference type="EMBL" id="AKGD01000001">
    <property type="protein sequence ID" value="EIT70579.1"/>
    <property type="molecule type" value="Genomic_DNA"/>
</dbReference>
<comment type="similarity">
    <text evidence="13">Belongs to the CcmE/CycJ family.</text>
</comment>
<dbReference type="NCBIfam" id="NF009731">
    <property type="entry name" value="PRK13254.1-5"/>
    <property type="match status" value="1"/>
</dbReference>
<dbReference type="PANTHER" id="PTHR34128">
    <property type="entry name" value="CYTOCHROME C-TYPE BIOGENESIS PROTEIN CCME HOMOLOG, MITOCHONDRIAL"/>
    <property type="match status" value="1"/>
</dbReference>
<feature type="region of interest" description="Disordered" evidence="15">
    <location>
        <begin position="121"/>
        <end position="155"/>
    </location>
</feature>
<evidence type="ECO:0000256" key="15">
    <source>
        <dbReference type="SAM" id="MobiDB-lite"/>
    </source>
</evidence>
<evidence type="ECO:0000256" key="4">
    <source>
        <dbReference type="ARBA" id="ARBA00022617"/>
    </source>
</evidence>
<keyword evidence="17" id="KW-1185">Reference proteome</keyword>
<dbReference type="HAMAP" id="MF_01959">
    <property type="entry name" value="CcmE"/>
    <property type="match status" value="1"/>
</dbReference>
<keyword evidence="7 13" id="KW-0201">Cytochrome c-type biogenesis</keyword>
<feature type="topological domain" description="Extracellular" evidence="13">
    <location>
        <begin position="19"/>
        <end position="155"/>
    </location>
</feature>
<sequence>MGVLIGGIALAAVLGFTAFRKNMMYFYTPSDLVAQNAPKHARLRLGGLVEQGSLQRGEGLLVSFTLADCAQKVRVRYDGILPDLFREGQGIVATGQLGDDGQFTAEEVLAKHDENYLPPELAQSLTTPDGKHSCAPFKSVDSMQSASAEPLPLAR</sequence>
<dbReference type="GO" id="GO:0017003">
    <property type="term" value="P:protein-heme linkage"/>
    <property type="evidence" value="ECO:0007669"/>
    <property type="project" value="UniProtKB-UniRule"/>
</dbReference>
<dbReference type="Pfam" id="PF03100">
    <property type="entry name" value="CcmE"/>
    <property type="match status" value="1"/>
</dbReference>
<evidence type="ECO:0000256" key="12">
    <source>
        <dbReference type="ARBA" id="ARBA00056663"/>
    </source>
</evidence>
<evidence type="ECO:0000313" key="16">
    <source>
        <dbReference type="EMBL" id="EIT70579.1"/>
    </source>
</evidence>
<evidence type="ECO:0000256" key="9">
    <source>
        <dbReference type="ARBA" id="ARBA00022989"/>
    </source>
</evidence>
<dbReference type="AlphaFoldDB" id="I7ZFB1"/>
<comment type="function">
    <text evidence="12 13">Heme chaperone required for the biogenesis of c-type cytochromes. Transiently binds heme delivered by CcmC and transfers the heme to apo-cytochromes in a process facilitated by CcmF and CcmH.</text>
</comment>
<organism evidence="16 17">
    <name type="scientific">Hydrocarboniphaga effusa AP103</name>
    <dbReference type="NCBI Taxonomy" id="1172194"/>
    <lineage>
        <taxon>Bacteria</taxon>
        <taxon>Pseudomonadati</taxon>
        <taxon>Pseudomonadota</taxon>
        <taxon>Gammaproteobacteria</taxon>
        <taxon>Nevskiales</taxon>
        <taxon>Nevskiaceae</taxon>
        <taxon>Hydrocarboniphaga</taxon>
    </lineage>
</organism>
<evidence type="ECO:0000256" key="1">
    <source>
        <dbReference type="ARBA" id="ARBA00004533"/>
    </source>
</evidence>
<name>I7ZFB1_9GAMM</name>
<keyword evidence="9 13" id="KW-1133">Transmembrane helix</keyword>
<keyword evidence="11 13" id="KW-0472">Membrane</keyword>
<comment type="caution">
    <text evidence="16">The sequence shown here is derived from an EMBL/GenBank/DDBJ whole genome shotgun (WGS) entry which is preliminary data.</text>
</comment>
<keyword evidence="8 13" id="KW-0735">Signal-anchor</keyword>
<evidence type="ECO:0000256" key="13">
    <source>
        <dbReference type="HAMAP-Rule" id="MF_01959"/>
    </source>
</evidence>
<evidence type="ECO:0000256" key="14">
    <source>
        <dbReference type="PIRSR" id="PIRSR604329-50"/>
    </source>
</evidence>
<evidence type="ECO:0000256" key="11">
    <source>
        <dbReference type="ARBA" id="ARBA00023136"/>
    </source>
</evidence>
<dbReference type="Proteomes" id="UP000003704">
    <property type="component" value="Unassembled WGS sequence"/>
</dbReference>
<dbReference type="Gene3D" id="2.40.50.140">
    <property type="entry name" value="Nucleic acid-binding proteins"/>
    <property type="match status" value="1"/>
</dbReference>
<dbReference type="GO" id="GO:0046872">
    <property type="term" value="F:metal ion binding"/>
    <property type="evidence" value="ECO:0007669"/>
    <property type="project" value="UniProtKB-KW"/>
</dbReference>
<evidence type="ECO:0000256" key="7">
    <source>
        <dbReference type="ARBA" id="ARBA00022748"/>
    </source>
</evidence>
<evidence type="ECO:0000256" key="3">
    <source>
        <dbReference type="ARBA" id="ARBA00022519"/>
    </source>
</evidence>
<evidence type="ECO:0000313" key="17">
    <source>
        <dbReference type="Proteomes" id="UP000003704"/>
    </source>
</evidence>
<dbReference type="SUPFAM" id="SSF82093">
    <property type="entry name" value="Heme chaperone CcmE"/>
    <property type="match status" value="1"/>
</dbReference>
<keyword evidence="3" id="KW-0997">Cell inner membrane</keyword>
<reference evidence="16 17" key="1">
    <citation type="journal article" date="2012" name="J. Bacteriol.">
        <title>Genome Sequence of n-Alkane-Degrading Hydrocarboniphaga effusa Strain AP103T (ATCC BAA-332T).</title>
        <authorList>
            <person name="Chang H.K."/>
            <person name="Zylstra G.J."/>
            <person name="Chae J.C."/>
        </authorList>
    </citation>
    <scope>NUCLEOTIDE SEQUENCE [LARGE SCALE GENOMIC DNA]</scope>
    <source>
        <strain evidence="16 17">AP103</strain>
    </source>
</reference>
<dbReference type="GO" id="GO:0005886">
    <property type="term" value="C:plasma membrane"/>
    <property type="evidence" value="ECO:0007669"/>
    <property type="project" value="UniProtKB-SubCell"/>
</dbReference>
<proteinExistence type="inferred from homology"/>
<dbReference type="GO" id="GO:0017004">
    <property type="term" value="P:cytochrome complex assembly"/>
    <property type="evidence" value="ECO:0007669"/>
    <property type="project" value="UniProtKB-KW"/>
</dbReference>
<gene>
    <name evidence="13" type="primary">ccmE</name>
    <name evidence="13" type="synonym">cycJ</name>
    <name evidence="16" type="ORF">WQQ_07160</name>
</gene>
<dbReference type="NCBIfam" id="NF009727">
    <property type="entry name" value="PRK13254.1-1"/>
    <property type="match status" value="1"/>
</dbReference>
<dbReference type="FunFam" id="2.40.50.140:FF:000104">
    <property type="entry name" value="Cytochrome c-type biogenesis protein CcmE"/>
    <property type="match status" value="1"/>
</dbReference>
<dbReference type="InterPro" id="IPR004329">
    <property type="entry name" value="CcmE"/>
</dbReference>
<keyword evidence="6 13" id="KW-0479">Metal-binding</keyword>
<feature type="topological domain" description="Cytoplasmic" evidence="13">
    <location>
        <begin position="1"/>
        <end position="3"/>
    </location>
</feature>
<evidence type="ECO:0000256" key="2">
    <source>
        <dbReference type="ARBA" id="ARBA00022475"/>
    </source>
</evidence>
<dbReference type="PANTHER" id="PTHR34128:SF2">
    <property type="entry name" value="CYTOCHROME C-TYPE BIOGENESIS PROTEIN CCME HOMOLOG, MITOCHONDRIAL"/>
    <property type="match status" value="1"/>
</dbReference>
<evidence type="ECO:0000256" key="5">
    <source>
        <dbReference type="ARBA" id="ARBA00022692"/>
    </source>
</evidence>
<keyword evidence="10 13" id="KW-0408">Iron</keyword>
<keyword evidence="4 13" id="KW-0349">Heme</keyword>
<feature type="binding site" description="axial binding residue" evidence="13 14">
    <location>
        <position position="116"/>
    </location>
    <ligand>
        <name>heme</name>
        <dbReference type="ChEBI" id="CHEBI:30413"/>
    </ligand>
    <ligandPart>
        <name>Fe</name>
        <dbReference type="ChEBI" id="CHEBI:18248"/>
    </ligandPart>
</feature>
<dbReference type="InterPro" id="IPR012340">
    <property type="entry name" value="NA-bd_OB-fold"/>
</dbReference>